<dbReference type="SFLD" id="SFLDG01129">
    <property type="entry name" value="C1.5:_HAD__Beta-PGM__Phosphata"/>
    <property type="match status" value="1"/>
</dbReference>
<dbReference type="InterPro" id="IPR006328">
    <property type="entry name" value="2-HAD"/>
</dbReference>
<keyword evidence="3" id="KW-1185">Reference proteome</keyword>
<dbReference type="EMBL" id="VFPH01000001">
    <property type="protein sequence ID" value="TQM44662.1"/>
    <property type="molecule type" value="Genomic_DNA"/>
</dbReference>
<dbReference type="SFLD" id="SFLDS00003">
    <property type="entry name" value="Haloacid_Dehalogenase"/>
    <property type="match status" value="1"/>
</dbReference>
<protein>
    <submittedName>
        <fullName evidence="2">2-haloacid dehalogenase</fullName>
    </submittedName>
</protein>
<dbReference type="RefSeq" id="WP_142099674.1">
    <property type="nucleotide sequence ID" value="NZ_VFPH01000001.1"/>
</dbReference>
<dbReference type="Gene3D" id="3.40.50.1000">
    <property type="entry name" value="HAD superfamily/HAD-like"/>
    <property type="match status" value="1"/>
</dbReference>
<comment type="caution">
    <text evidence="2">The sequence shown here is derived from an EMBL/GenBank/DDBJ whole genome shotgun (WGS) entry which is preliminary data.</text>
</comment>
<proteinExistence type="predicted"/>
<evidence type="ECO:0000313" key="3">
    <source>
        <dbReference type="Proteomes" id="UP000319818"/>
    </source>
</evidence>
<dbReference type="InterPro" id="IPR023214">
    <property type="entry name" value="HAD_sf"/>
</dbReference>
<dbReference type="GO" id="GO:0019120">
    <property type="term" value="F:hydrolase activity, acting on acid halide bonds, in C-halide compounds"/>
    <property type="evidence" value="ECO:0007669"/>
    <property type="project" value="InterPro"/>
</dbReference>
<dbReference type="SUPFAM" id="SSF56784">
    <property type="entry name" value="HAD-like"/>
    <property type="match status" value="1"/>
</dbReference>
<dbReference type="Gene3D" id="1.10.150.750">
    <property type="match status" value="1"/>
</dbReference>
<organism evidence="2 3">
    <name type="scientific">Pseudonocardia cypriaca</name>
    <dbReference type="NCBI Taxonomy" id="882449"/>
    <lineage>
        <taxon>Bacteria</taxon>
        <taxon>Bacillati</taxon>
        <taxon>Actinomycetota</taxon>
        <taxon>Actinomycetes</taxon>
        <taxon>Pseudonocardiales</taxon>
        <taxon>Pseudonocardiaceae</taxon>
        <taxon>Pseudonocardia</taxon>
    </lineage>
</organism>
<gene>
    <name evidence="2" type="ORF">FB388_2033</name>
</gene>
<evidence type="ECO:0000256" key="1">
    <source>
        <dbReference type="ARBA" id="ARBA00022801"/>
    </source>
</evidence>
<dbReference type="PANTHER" id="PTHR43316">
    <property type="entry name" value="HYDROLASE, HALOACID DELAHOGENASE-RELATED"/>
    <property type="match status" value="1"/>
</dbReference>
<dbReference type="Proteomes" id="UP000319818">
    <property type="component" value="Unassembled WGS sequence"/>
</dbReference>
<dbReference type="PRINTS" id="PR00413">
    <property type="entry name" value="HADHALOGNASE"/>
</dbReference>
<reference evidence="2 3" key="1">
    <citation type="submission" date="2019-06" db="EMBL/GenBank/DDBJ databases">
        <title>Sequencing the genomes of 1000 actinobacteria strains.</title>
        <authorList>
            <person name="Klenk H.-P."/>
        </authorList>
    </citation>
    <scope>NUCLEOTIDE SEQUENCE [LARGE SCALE GENOMIC DNA]</scope>
    <source>
        <strain evidence="2 3">DSM 45511</strain>
    </source>
</reference>
<dbReference type="PANTHER" id="PTHR43316:SF9">
    <property type="entry name" value="ACID DEHALOGENASE, PUTATIVE (AFU_ORTHOLOGUE AFUA_6G14460)-RELATED"/>
    <property type="match status" value="1"/>
</dbReference>
<keyword evidence="1" id="KW-0378">Hydrolase</keyword>
<dbReference type="CDD" id="cd02588">
    <property type="entry name" value="HAD_L2-DEX"/>
    <property type="match status" value="1"/>
</dbReference>
<accession>A0A543GF01</accession>
<dbReference type="OrthoDB" id="3774052at2"/>
<dbReference type="NCBIfam" id="TIGR01493">
    <property type="entry name" value="HAD-SF-IA-v2"/>
    <property type="match status" value="1"/>
</dbReference>
<dbReference type="AlphaFoldDB" id="A0A543GF01"/>
<sequence length="225" mass="24806">MGGIRWATFDCFGTLVDWRHGIANGIDLLFPGQGGTLLEVYNGHEAEVQTESPGMRYRGVLAEALRRTARDAGLDLRADDAHVLGDTIAYWPVFPEVAASLTELRAAGWRIALLTNCDQDIIGETQRRLGAPVDTVVTAEMVGSYKPNHNHFTRFEEAFGATRDRWVHVAQSYFHDMEPAKALDVPRVWINRQADGRDPSIADAVLPDLHGLTATVEAVNGRARS</sequence>
<name>A0A543GF01_9PSEU</name>
<dbReference type="InterPro" id="IPR036412">
    <property type="entry name" value="HAD-like_sf"/>
</dbReference>
<dbReference type="InterPro" id="IPR051540">
    <property type="entry name" value="S-2-haloacid_dehalogenase"/>
</dbReference>
<evidence type="ECO:0000313" key="2">
    <source>
        <dbReference type="EMBL" id="TQM44662.1"/>
    </source>
</evidence>
<dbReference type="InterPro" id="IPR006439">
    <property type="entry name" value="HAD-SF_hydro_IA"/>
</dbReference>
<dbReference type="Pfam" id="PF00702">
    <property type="entry name" value="Hydrolase"/>
    <property type="match status" value="1"/>
</dbReference>